<dbReference type="Gene3D" id="3.40.430.10">
    <property type="entry name" value="Dihydrofolate Reductase, subunit A"/>
    <property type="match status" value="1"/>
</dbReference>
<dbReference type="Pfam" id="PF01872">
    <property type="entry name" value="RibD_C"/>
    <property type="match status" value="1"/>
</dbReference>
<dbReference type="AlphaFoldDB" id="A0AAW6IG41"/>
<organism evidence="2 3">
    <name type="scientific">Bacteroides ovatus</name>
    <dbReference type="NCBI Taxonomy" id="28116"/>
    <lineage>
        <taxon>Bacteria</taxon>
        <taxon>Pseudomonadati</taxon>
        <taxon>Bacteroidota</taxon>
        <taxon>Bacteroidia</taxon>
        <taxon>Bacteroidales</taxon>
        <taxon>Bacteroidaceae</taxon>
        <taxon>Bacteroides</taxon>
    </lineage>
</organism>
<accession>A0AAW6IG41</accession>
<dbReference type="InterPro" id="IPR024072">
    <property type="entry name" value="DHFR-like_dom_sf"/>
</dbReference>
<dbReference type="GO" id="GO:0008703">
    <property type="term" value="F:5-amino-6-(5-phosphoribosylamino)uracil reductase activity"/>
    <property type="evidence" value="ECO:0007669"/>
    <property type="project" value="InterPro"/>
</dbReference>
<evidence type="ECO:0000313" key="2">
    <source>
        <dbReference type="EMBL" id="MDC7959096.1"/>
    </source>
</evidence>
<dbReference type="EMBL" id="JAQQPO010000014">
    <property type="protein sequence ID" value="MDC7959096.1"/>
    <property type="molecule type" value="Genomic_DNA"/>
</dbReference>
<evidence type="ECO:0000259" key="1">
    <source>
        <dbReference type="Pfam" id="PF01872"/>
    </source>
</evidence>
<protein>
    <submittedName>
        <fullName evidence="2">Dihydrofolate reductase family protein</fullName>
    </submittedName>
</protein>
<gene>
    <name evidence="2" type="ORF">PQ628_12825</name>
</gene>
<dbReference type="SUPFAM" id="SSF53597">
    <property type="entry name" value="Dihydrofolate reductase-like"/>
    <property type="match status" value="1"/>
</dbReference>
<reference evidence="2" key="1">
    <citation type="submission" date="2022-10" db="EMBL/GenBank/DDBJ databases">
        <title>Human gut microbiome strain richness.</title>
        <authorList>
            <person name="Chen-Liaw A."/>
        </authorList>
    </citation>
    <scope>NUCLEOTIDE SEQUENCE</scope>
    <source>
        <strain evidence="2">RTP21484st1_H8_RTP21484_190118</strain>
    </source>
</reference>
<dbReference type="RefSeq" id="WP_162864709.1">
    <property type="nucleotide sequence ID" value="NZ_CAAKNR010000230.1"/>
</dbReference>
<evidence type="ECO:0000313" key="3">
    <source>
        <dbReference type="Proteomes" id="UP001215078"/>
    </source>
</evidence>
<dbReference type="Proteomes" id="UP001215078">
    <property type="component" value="Unassembled WGS sequence"/>
</dbReference>
<proteinExistence type="predicted"/>
<dbReference type="GO" id="GO:0009231">
    <property type="term" value="P:riboflavin biosynthetic process"/>
    <property type="evidence" value="ECO:0007669"/>
    <property type="project" value="InterPro"/>
</dbReference>
<sequence length="139" mass="16031">MGKVQILAILSMDGCLSELNPKKRLFRSPEDYGMEEIRGKALYRLTPDYTISILQDQREKEDDTCYLLEADAKTVGYANGLIRMNAVDEIIIYIMPCIIGTGDHFFKSGLFPTDWTLAENRKYGGGIIRLTYRRNRKRR</sequence>
<feature type="domain" description="Bacterial bifunctional deaminase-reductase C-terminal" evidence="1">
    <location>
        <begin position="78"/>
        <end position="128"/>
    </location>
</feature>
<comment type="caution">
    <text evidence="2">The sequence shown here is derived from an EMBL/GenBank/DDBJ whole genome shotgun (WGS) entry which is preliminary data.</text>
</comment>
<name>A0AAW6IG41_BACOV</name>
<dbReference type="InterPro" id="IPR002734">
    <property type="entry name" value="RibDG_C"/>
</dbReference>